<dbReference type="Proteomes" id="UP000597507">
    <property type="component" value="Unassembled WGS sequence"/>
</dbReference>
<proteinExistence type="inferred from homology"/>
<evidence type="ECO:0000256" key="10">
    <source>
        <dbReference type="ARBA" id="ARBA00039095"/>
    </source>
</evidence>
<organism evidence="15 16">
    <name type="scientific">Caldovatus sediminis</name>
    <dbReference type="NCBI Taxonomy" id="2041189"/>
    <lineage>
        <taxon>Bacteria</taxon>
        <taxon>Pseudomonadati</taxon>
        <taxon>Pseudomonadota</taxon>
        <taxon>Alphaproteobacteria</taxon>
        <taxon>Acetobacterales</taxon>
        <taxon>Roseomonadaceae</taxon>
        <taxon>Caldovatus</taxon>
    </lineage>
</organism>
<keyword evidence="5" id="KW-0067">ATP-binding</keyword>
<comment type="caution">
    <text evidence="15">The sequence shown here is derived from an EMBL/GenBank/DDBJ whole genome shotgun (WGS) entry which is preliminary data.</text>
</comment>
<keyword evidence="16" id="KW-1185">Reference proteome</keyword>
<evidence type="ECO:0000256" key="6">
    <source>
        <dbReference type="ARBA" id="ARBA00023277"/>
    </source>
</evidence>
<comment type="similarity">
    <text evidence="1">Belongs to the four-carbon acid sugar kinase family.</text>
</comment>
<dbReference type="InterPro" id="IPR042213">
    <property type="entry name" value="NBD_C_sf"/>
</dbReference>
<evidence type="ECO:0000313" key="16">
    <source>
        <dbReference type="Proteomes" id="UP000597507"/>
    </source>
</evidence>
<sequence>MPLLLGCIADDFTGATDLANTLVRGGMRAVQVIGVPQGALPEADAVIVALKSRTAPPREAVAESLAACEALLAAGARQVFFKYCSTFDSTDEGNIGPVADALLRRLDAGFALACPAFPTNGRTIYQGHLFVGSVLLNESGMENHPLTPMRDPNLVRVLGRQTDGAVGLVPYAVVEQGAAAIRREMTRLRESGRRYAIVDALTDAHLLAIGEAAERHPLITGGSGVAMGLPANFRRAGLLPERGAAAAALPPGRGLAAVVAGSCSRATLGQIGLVRDAVPTLELDPLATPDAAALAEQALAWAAGRLAADRPVVIAASAPPEKVAALQARLGREAAGALVEQALAAVAEGLVARGVRRLVVAGGETAGAVVSRLGVRALRIGAEIDPGVPWTYAEPAGLHLALKSGNFGARDFFLKAFAMLPAEG</sequence>
<evidence type="ECO:0000259" key="14">
    <source>
        <dbReference type="Pfam" id="PF17042"/>
    </source>
</evidence>
<evidence type="ECO:0000256" key="4">
    <source>
        <dbReference type="ARBA" id="ARBA00022777"/>
    </source>
</evidence>
<dbReference type="Gene3D" id="3.40.980.20">
    <property type="entry name" value="Four-carbon acid sugar kinase, nucleotide binding domain"/>
    <property type="match status" value="1"/>
</dbReference>
<dbReference type="InterPro" id="IPR031475">
    <property type="entry name" value="NBD_C"/>
</dbReference>
<evidence type="ECO:0000256" key="12">
    <source>
        <dbReference type="ARBA" id="ARBA00041377"/>
    </source>
</evidence>
<evidence type="ECO:0000256" key="8">
    <source>
        <dbReference type="ARBA" id="ARBA00036346"/>
    </source>
</evidence>
<evidence type="ECO:0000313" key="15">
    <source>
        <dbReference type="EMBL" id="GGG41237.1"/>
    </source>
</evidence>
<accession>A0A8J2ZDI7</accession>
<evidence type="ECO:0000256" key="7">
    <source>
        <dbReference type="ARBA" id="ARBA00035898"/>
    </source>
</evidence>
<gene>
    <name evidence="15" type="ORF">GCM10010964_31000</name>
</gene>
<dbReference type="EMBL" id="BMKS01000010">
    <property type="protein sequence ID" value="GGG41237.1"/>
    <property type="molecule type" value="Genomic_DNA"/>
</dbReference>
<evidence type="ECO:0000259" key="13">
    <source>
        <dbReference type="Pfam" id="PF07005"/>
    </source>
</evidence>
<feature type="domain" description="Four-carbon acid sugar kinase nucleotide binding" evidence="14">
    <location>
        <begin position="257"/>
        <end position="413"/>
    </location>
</feature>
<dbReference type="Gene3D" id="3.40.50.10840">
    <property type="entry name" value="Putative sugar-binding, N-terminal domain"/>
    <property type="match status" value="1"/>
</dbReference>
<keyword evidence="2" id="KW-0808">Transferase</keyword>
<dbReference type="GO" id="GO:0005524">
    <property type="term" value="F:ATP binding"/>
    <property type="evidence" value="ECO:0007669"/>
    <property type="project" value="UniProtKB-KW"/>
</dbReference>
<feature type="domain" description="Four-carbon acid sugar kinase N-terminal" evidence="13">
    <location>
        <begin position="5"/>
        <end position="229"/>
    </location>
</feature>
<dbReference type="EC" id="2.7.1.217" evidence="10"/>
<name>A0A8J2ZDI7_9PROT</name>
<evidence type="ECO:0000256" key="9">
    <source>
        <dbReference type="ARBA" id="ARBA00037335"/>
    </source>
</evidence>
<keyword evidence="4 15" id="KW-0418">Kinase</keyword>
<dbReference type="SUPFAM" id="SSF142764">
    <property type="entry name" value="YgbK-like"/>
    <property type="match status" value="1"/>
</dbReference>
<comment type="function">
    <text evidence="9">Catalyzes the ATP-dependent phosphorylation of 3-oxo-tetronate to 3-oxo-tetronate 4-phosphate.</text>
</comment>
<dbReference type="NCBIfam" id="NF043035">
    <property type="entry name" value="OxoTetrKin"/>
    <property type="match status" value="1"/>
</dbReference>
<dbReference type="RefSeq" id="WP_188901819.1">
    <property type="nucleotide sequence ID" value="NZ_BMKS01000010.1"/>
</dbReference>
<dbReference type="InterPro" id="IPR010737">
    <property type="entry name" value="4-carb_acid_sugar_kinase_N"/>
</dbReference>
<evidence type="ECO:0000256" key="1">
    <source>
        <dbReference type="ARBA" id="ARBA00005715"/>
    </source>
</evidence>
<keyword evidence="6" id="KW-0119">Carbohydrate metabolism</keyword>
<dbReference type="Pfam" id="PF17042">
    <property type="entry name" value="NBD_C"/>
    <property type="match status" value="1"/>
</dbReference>
<dbReference type="Pfam" id="PF07005">
    <property type="entry name" value="SBD_N"/>
    <property type="match status" value="1"/>
</dbReference>
<comment type="catalytic activity">
    <reaction evidence="8">
        <text>3-dehydro-D-erythronate + ATP = 3-dehydro-4-O-phospho-D-erythronate + ADP + H(+)</text>
        <dbReference type="Rhea" id="RHEA:52556"/>
        <dbReference type="ChEBI" id="CHEBI:15378"/>
        <dbReference type="ChEBI" id="CHEBI:30616"/>
        <dbReference type="ChEBI" id="CHEBI:57958"/>
        <dbReference type="ChEBI" id="CHEBI:136593"/>
        <dbReference type="ChEBI" id="CHEBI:456216"/>
        <dbReference type="EC" id="2.7.1.217"/>
    </reaction>
</comment>
<dbReference type="AlphaFoldDB" id="A0A8J2ZDI7"/>
<dbReference type="GO" id="GO:0016301">
    <property type="term" value="F:kinase activity"/>
    <property type="evidence" value="ECO:0007669"/>
    <property type="project" value="UniProtKB-KW"/>
</dbReference>
<dbReference type="InterPro" id="IPR050007">
    <property type="entry name" value="OtnK"/>
</dbReference>
<keyword evidence="3" id="KW-0547">Nucleotide-binding</keyword>
<evidence type="ECO:0000256" key="5">
    <source>
        <dbReference type="ARBA" id="ARBA00022840"/>
    </source>
</evidence>
<evidence type="ECO:0000256" key="3">
    <source>
        <dbReference type="ARBA" id="ARBA00022741"/>
    </source>
</evidence>
<reference evidence="15 16" key="1">
    <citation type="journal article" date="2014" name="Int. J. Syst. Evol. Microbiol.">
        <title>Complete genome sequence of Corynebacterium casei LMG S-19264T (=DSM 44701T), isolated from a smear-ripened cheese.</title>
        <authorList>
            <consortium name="US DOE Joint Genome Institute (JGI-PGF)"/>
            <person name="Walter F."/>
            <person name="Albersmeier A."/>
            <person name="Kalinowski J."/>
            <person name="Ruckert C."/>
        </authorList>
    </citation>
    <scope>NUCLEOTIDE SEQUENCE [LARGE SCALE GENOMIC DNA]</scope>
    <source>
        <strain evidence="15 16">CGMCC 1.16330</strain>
    </source>
</reference>
<evidence type="ECO:0000256" key="2">
    <source>
        <dbReference type="ARBA" id="ARBA00022679"/>
    </source>
</evidence>
<comment type="catalytic activity">
    <reaction evidence="7">
        <text>3-dehydro-L-erythronate + ATP = 3-dehydro-4-O-phospho-L-erythronate + ADP + H(+)</text>
        <dbReference type="Rhea" id="RHEA:52552"/>
        <dbReference type="ChEBI" id="CHEBI:15378"/>
        <dbReference type="ChEBI" id="CHEBI:30616"/>
        <dbReference type="ChEBI" id="CHEBI:136592"/>
        <dbReference type="ChEBI" id="CHEBI:136670"/>
        <dbReference type="ChEBI" id="CHEBI:456216"/>
        <dbReference type="EC" id="2.7.1.217"/>
    </reaction>
</comment>
<evidence type="ECO:0000256" key="11">
    <source>
        <dbReference type="ARBA" id="ARBA00039461"/>
    </source>
</evidence>
<protein>
    <recommendedName>
        <fullName evidence="11">3-oxo-tetronate kinase</fullName>
        <ecNumber evidence="10">2.7.1.217</ecNumber>
    </recommendedName>
    <alternativeName>
        <fullName evidence="12">3-dehydrotetronate 4-kinase</fullName>
    </alternativeName>
</protein>
<dbReference type="InterPro" id="IPR037051">
    <property type="entry name" value="4-carb_acid_sugar_kinase_N_sf"/>
</dbReference>